<evidence type="ECO:0000313" key="3">
    <source>
        <dbReference type="Proteomes" id="UP000191025"/>
    </source>
</evidence>
<evidence type="ECO:0000256" key="1">
    <source>
        <dbReference type="SAM" id="Phobius"/>
    </source>
</evidence>
<sequence>MSISTPKSKKANKFTLFCIVAVMAMIAFLAVFWTLKLTEEPAVSAISRDGVVTEIQKMARLNTVAFGVDTVITAQKEGNWYKLWQDEQKGLFVARGRVLAGVDLGKITADNVQVTFDPQTDPKVAPHANITVTLPPSQVFEVFLDDIQVYDWKTGLFGVVDNDPEILNQAQTSAKAEVLKKACQGDIMTLATDNATEQIKGLFALTGATVVVNGDVGAC</sequence>
<proteinExistence type="predicted"/>
<accession>A0A1V4H4J5</accession>
<evidence type="ECO:0000313" key="2">
    <source>
        <dbReference type="EMBL" id="OPH39491.1"/>
    </source>
</evidence>
<dbReference type="RefSeq" id="WP_062498547.1">
    <property type="nucleotide sequence ID" value="NZ_MXAN01000002.1"/>
</dbReference>
<keyword evidence="1" id="KW-1133">Transmembrane helix</keyword>
<dbReference type="InterPro" id="IPR025324">
    <property type="entry name" value="DUF4230"/>
</dbReference>
<dbReference type="Pfam" id="PF14014">
    <property type="entry name" value="DUF4230"/>
    <property type="match status" value="1"/>
</dbReference>
<organism evidence="2 3">
    <name type="scientific">Moraxella lacunata</name>
    <dbReference type="NCBI Taxonomy" id="477"/>
    <lineage>
        <taxon>Bacteria</taxon>
        <taxon>Pseudomonadati</taxon>
        <taxon>Pseudomonadota</taxon>
        <taxon>Gammaproteobacteria</taxon>
        <taxon>Moraxellales</taxon>
        <taxon>Moraxellaceae</taxon>
        <taxon>Moraxella</taxon>
    </lineage>
</organism>
<dbReference type="AlphaFoldDB" id="A0A1V4H4J5"/>
<name>A0A1V4H4J5_MORLA</name>
<keyword evidence="1" id="KW-0812">Transmembrane</keyword>
<protein>
    <recommendedName>
        <fullName evidence="4">DUF4230 domain-containing protein</fullName>
    </recommendedName>
</protein>
<feature type="transmembrane region" description="Helical" evidence="1">
    <location>
        <begin position="14"/>
        <end position="35"/>
    </location>
</feature>
<gene>
    <name evidence="2" type="ORF">B5J94_00105</name>
</gene>
<evidence type="ECO:0008006" key="4">
    <source>
        <dbReference type="Google" id="ProtNLM"/>
    </source>
</evidence>
<comment type="caution">
    <text evidence="2">The sequence shown here is derived from an EMBL/GenBank/DDBJ whole genome shotgun (WGS) entry which is preliminary data.</text>
</comment>
<dbReference type="Proteomes" id="UP000191025">
    <property type="component" value="Unassembled WGS sequence"/>
</dbReference>
<dbReference type="EMBL" id="MXAN01000002">
    <property type="protein sequence ID" value="OPH39491.1"/>
    <property type="molecule type" value="Genomic_DNA"/>
</dbReference>
<reference evidence="3" key="1">
    <citation type="submission" date="2017-03" db="EMBL/GenBank/DDBJ databases">
        <title>Draft genome sequence of Moraxella equi CCUG 4950T type strain.</title>
        <authorList>
            <person name="Salva-Serra F."/>
            <person name="Engstrom-Jakobsson H."/>
            <person name="Thorell K."/>
            <person name="Jaen-Luchoro D."/>
            <person name="Gonzales-Siles L."/>
            <person name="Karlsson R."/>
            <person name="Yazdan S."/>
            <person name="Boulund F."/>
            <person name="Johnning A."/>
            <person name="Engstrand L."/>
            <person name="Kristiansson E."/>
            <person name="Moore E."/>
        </authorList>
    </citation>
    <scope>NUCLEOTIDE SEQUENCE [LARGE SCALE GENOMIC DNA]</scope>
    <source>
        <strain evidence="3">CCUG 4441</strain>
    </source>
</reference>
<keyword evidence="1" id="KW-0472">Membrane</keyword>